<dbReference type="Proteomes" id="UP000750711">
    <property type="component" value="Unassembled WGS sequence"/>
</dbReference>
<evidence type="ECO:0000313" key="3">
    <source>
        <dbReference type="Proteomes" id="UP000750711"/>
    </source>
</evidence>
<dbReference type="PANTHER" id="PTHR42791:SF2">
    <property type="entry name" value="N-ACETYLTRANSFERASE DOMAIN-CONTAINING PROTEIN"/>
    <property type="match status" value="1"/>
</dbReference>
<reference evidence="2" key="1">
    <citation type="submission" date="2021-03" db="EMBL/GenBank/DDBJ databases">
        <title>Comparative genomics and phylogenomic investigation of the class Geoglossomycetes provide insights into ecological specialization and systematics.</title>
        <authorList>
            <person name="Melie T."/>
            <person name="Pirro S."/>
            <person name="Miller A.N."/>
            <person name="Quandt A."/>
        </authorList>
    </citation>
    <scope>NUCLEOTIDE SEQUENCE</scope>
    <source>
        <strain evidence="2">CAQ_001_2017</strain>
    </source>
</reference>
<proteinExistence type="predicted"/>
<dbReference type="CDD" id="cd04301">
    <property type="entry name" value="NAT_SF"/>
    <property type="match status" value="1"/>
</dbReference>
<comment type="caution">
    <text evidence="2">The sequence shown here is derived from an EMBL/GenBank/DDBJ whole genome shotgun (WGS) entry which is preliminary data.</text>
</comment>
<evidence type="ECO:0000313" key="2">
    <source>
        <dbReference type="EMBL" id="KAH0557019.1"/>
    </source>
</evidence>
<keyword evidence="3" id="KW-1185">Reference proteome</keyword>
<sequence length="236" mass="27469">MAIRVANPSDLSNVLEVVLSALSYDPCWDYRYQYRHQYPEDNLRYTKHIFQLYIDPRYDDWRVMVAEAPSLENPSVTKIVAVAVWDVTYINKRKHGRDYETKDPVFEVDRAGGATRRDANPERMKVSRDVFARKRKKRFHDAYGDSQIYLHVLATHADYQRRGYGSVLCRWGMATAKDNGLAVCLMASPMGFLLYSHLGFKVLGNEIIQVPGEEEEVRLRSMVLELEENEEDRELL</sequence>
<dbReference type="Pfam" id="PF00583">
    <property type="entry name" value="Acetyltransf_1"/>
    <property type="match status" value="1"/>
</dbReference>
<accession>A0A9P8RMQ5</accession>
<protein>
    <recommendedName>
        <fullName evidence="1">N-acetyltransferase domain-containing protein</fullName>
    </recommendedName>
</protein>
<dbReference type="Gene3D" id="3.40.630.30">
    <property type="match status" value="1"/>
</dbReference>
<dbReference type="InterPro" id="IPR052523">
    <property type="entry name" value="Trichothecene_AcTrans"/>
</dbReference>
<dbReference type="SUPFAM" id="SSF55729">
    <property type="entry name" value="Acyl-CoA N-acyltransferases (Nat)"/>
    <property type="match status" value="1"/>
</dbReference>
<name>A0A9P8RMQ5_9PEZI</name>
<dbReference type="PANTHER" id="PTHR42791">
    <property type="entry name" value="GNAT FAMILY ACETYLTRANSFERASE"/>
    <property type="match status" value="1"/>
</dbReference>
<evidence type="ECO:0000259" key="1">
    <source>
        <dbReference type="Pfam" id="PF00583"/>
    </source>
</evidence>
<dbReference type="EMBL" id="JAGHQM010000939">
    <property type="protein sequence ID" value="KAH0557019.1"/>
    <property type="molecule type" value="Genomic_DNA"/>
</dbReference>
<gene>
    <name evidence="2" type="ORF">GP486_005191</name>
</gene>
<dbReference type="InterPro" id="IPR016181">
    <property type="entry name" value="Acyl_CoA_acyltransferase"/>
</dbReference>
<feature type="domain" description="N-acetyltransferase" evidence="1">
    <location>
        <begin position="145"/>
        <end position="181"/>
    </location>
</feature>
<dbReference type="GO" id="GO:0016747">
    <property type="term" value="F:acyltransferase activity, transferring groups other than amino-acyl groups"/>
    <property type="evidence" value="ECO:0007669"/>
    <property type="project" value="InterPro"/>
</dbReference>
<organism evidence="2 3">
    <name type="scientific">Trichoglossum hirsutum</name>
    <dbReference type="NCBI Taxonomy" id="265104"/>
    <lineage>
        <taxon>Eukaryota</taxon>
        <taxon>Fungi</taxon>
        <taxon>Dikarya</taxon>
        <taxon>Ascomycota</taxon>
        <taxon>Pezizomycotina</taxon>
        <taxon>Geoglossomycetes</taxon>
        <taxon>Geoglossales</taxon>
        <taxon>Geoglossaceae</taxon>
        <taxon>Trichoglossum</taxon>
    </lineage>
</organism>
<dbReference type="InterPro" id="IPR000182">
    <property type="entry name" value="GNAT_dom"/>
</dbReference>
<dbReference type="AlphaFoldDB" id="A0A9P8RMQ5"/>